<gene>
    <name evidence="2" type="ORF">IAA06_13995</name>
</gene>
<dbReference type="InterPro" id="IPR014535">
    <property type="entry name" value="Hpre_diP_synt_I"/>
</dbReference>
<feature type="transmembrane region" description="Helical" evidence="1">
    <location>
        <begin position="101"/>
        <end position="123"/>
    </location>
</feature>
<organism evidence="2 3">
    <name type="scientific">Candidatus Blautia faecavium</name>
    <dbReference type="NCBI Taxonomy" id="2838487"/>
    <lineage>
        <taxon>Bacteria</taxon>
        <taxon>Bacillati</taxon>
        <taxon>Bacillota</taxon>
        <taxon>Clostridia</taxon>
        <taxon>Lachnospirales</taxon>
        <taxon>Lachnospiraceae</taxon>
        <taxon>Blautia</taxon>
    </lineage>
</organism>
<proteinExistence type="predicted"/>
<evidence type="ECO:0000256" key="1">
    <source>
        <dbReference type="SAM" id="Phobius"/>
    </source>
</evidence>
<evidence type="ECO:0000313" key="2">
    <source>
        <dbReference type="EMBL" id="HJB29881.1"/>
    </source>
</evidence>
<keyword evidence="1" id="KW-0472">Membrane</keyword>
<keyword evidence="1" id="KW-0812">Transmembrane</keyword>
<reference evidence="2" key="2">
    <citation type="submission" date="2021-04" db="EMBL/GenBank/DDBJ databases">
        <authorList>
            <person name="Gilroy R."/>
        </authorList>
    </citation>
    <scope>NUCLEOTIDE SEQUENCE</scope>
    <source>
        <strain evidence="2">ChiSjej1B19-5720</strain>
    </source>
</reference>
<reference evidence="2" key="1">
    <citation type="journal article" date="2021" name="PeerJ">
        <title>Extensive microbial diversity within the chicken gut microbiome revealed by metagenomics and culture.</title>
        <authorList>
            <person name="Gilroy R."/>
            <person name="Ravi A."/>
            <person name="Getino M."/>
            <person name="Pursley I."/>
            <person name="Horton D.L."/>
            <person name="Alikhan N.F."/>
            <person name="Baker D."/>
            <person name="Gharbi K."/>
            <person name="Hall N."/>
            <person name="Watson M."/>
            <person name="Adriaenssens E.M."/>
            <person name="Foster-Nyarko E."/>
            <person name="Jarju S."/>
            <person name="Secka A."/>
            <person name="Antonio M."/>
            <person name="Oren A."/>
            <person name="Chaudhuri R.R."/>
            <person name="La Ragione R."/>
            <person name="Hildebrand F."/>
            <person name="Pallen M.J."/>
        </authorList>
    </citation>
    <scope>NUCLEOTIDE SEQUENCE</scope>
    <source>
        <strain evidence="2">ChiSjej1B19-5720</strain>
    </source>
</reference>
<keyword evidence="1" id="KW-1133">Transmembrane helix</keyword>
<feature type="transmembrane region" description="Helical" evidence="1">
    <location>
        <begin position="6"/>
        <end position="29"/>
    </location>
</feature>
<feature type="transmembrane region" description="Helical" evidence="1">
    <location>
        <begin position="129"/>
        <end position="152"/>
    </location>
</feature>
<sequence>MGKKIALLGFFTSLAIIFGYVDTLIPVFAGIPGVKLGLANLALVFVLYGYGWKEAGIVSFVRILAVGFLFGSLFSILYSLAGGILSLAVMAILKKRSGLSMVGVSIAGGVSHNIGQIFVAMAVVESFSLAYYLPILLVSGVLTGLCIGFAALEVWKRIGKKIE</sequence>
<dbReference type="Proteomes" id="UP000823842">
    <property type="component" value="Unassembled WGS sequence"/>
</dbReference>
<name>A0A9D2RXM4_9FIRM</name>
<protein>
    <submittedName>
        <fullName evidence="2">Gx transporter family protein</fullName>
    </submittedName>
</protein>
<dbReference type="InterPro" id="IPR010898">
    <property type="entry name" value="Hpre_diP_synth_I"/>
</dbReference>
<dbReference type="Pfam" id="PF07456">
    <property type="entry name" value="Hpre_diP_synt_I"/>
    <property type="match status" value="1"/>
</dbReference>
<dbReference type="AlphaFoldDB" id="A0A9D2RXM4"/>
<feature type="transmembrane region" description="Helical" evidence="1">
    <location>
        <begin position="64"/>
        <end position="89"/>
    </location>
</feature>
<dbReference type="Gene3D" id="1.10.1760.20">
    <property type="match status" value="1"/>
</dbReference>
<accession>A0A9D2RXM4</accession>
<comment type="caution">
    <text evidence="2">The sequence shown here is derived from an EMBL/GenBank/DDBJ whole genome shotgun (WGS) entry which is preliminary data.</text>
</comment>
<dbReference type="EMBL" id="DWYZ01000267">
    <property type="protein sequence ID" value="HJB29881.1"/>
    <property type="molecule type" value="Genomic_DNA"/>
</dbReference>
<dbReference type="PIRSF" id="PIRSF027391">
    <property type="entry name" value="Hpre_diP_synt_I"/>
    <property type="match status" value="1"/>
</dbReference>
<evidence type="ECO:0000313" key="3">
    <source>
        <dbReference type="Proteomes" id="UP000823842"/>
    </source>
</evidence>